<evidence type="ECO:0000313" key="4">
    <source>
        <dbReference type="Proteomes" id="UP000291259"/>
    </source>
</evidence>
<name>A0A4P6FFL5_9MICO</name>
<feature type="transmembrane region" description="Helical" evidence="2">
    <location>
        <begin position="18"/>
        <end position="39"/>
    </location>
</feature>
<gene>
    <name evidence="3" type="ORF">ET445_16445</name>
</gene>
<reference evidence="3 4" key="1">
    <citation type="submission" date="2019-01" db="EMBL/GenBank/DDBJ databases">
        <title>Genome sequencing of strain FW100M-8.</title>
        <authorList>
            <person name="Heo J."/>
            <person name="Kim S.-J."/>
            <person name="Kim J.-S."/>
            <person name="Hong S.-B."/>
            <person name="Kwon S.-W."/>
        </authorList>
    </citation>
    <scope>NUCLEOTIDE SEQUENCE [LARGE SCALE GENOMIC DNA]</scope>
    <source>
        <strain evidence="3 4">FW100M-8</strain>
    </source>
</reference>
<evidence type="ECO:0000256" key="2">
    <source>
        <dbReference type="SAM" id="Phobius"/>
    </source>
</evidence>
<evidence type="ECO:0008006" key="5">
    <source>
        <dbReference type="Google" id="ProtNLM"/>
    </source>
</evidence>
<feature type="region of interest" description="Disordered" evidence="1">
    <location>
        <begin position="249"/>
        <end position="315"/>
    </location>
</feature>
<evidence type="ECO:0000313" key="3">
    <source>
        <dbReference type="EMBL" id="QAY74686.1"/>
    </source>
</evidence>
<organism evidence="3 4">
    <name type="scientific">Agromyces protaetiae</name>
    <dbReference type="NCBI Taxonomy" id="2509455"/>
    <lineage>
        <taxon>Bacteria</taxon>
        <taxon>Bacillati</taxon>
        <taxon>Actinomycetota</taxon>
        <taxon>Actinomycetes</taxon>
        <taxon>Micrococcales</taxon>
        <taxon>Microbacteriaceae</taxon>
        <taxon>Agromyces</taxon>
    </lineage>
</organism>
<feature type="transmembrane region" description="Helical" evidence="2">
    <location>
        <begin position="221"/>
        <end position="242"/>
    </location>
</feature>
<sequence>MASTEQPTYVRRLLRQKILLICGAVIALVAGLSAGFGIVNGKIEPRAVKTYQATTNVLLTSPEPSYYQVEIPGEPQAIPQPDPVTGQVPADQFIIPEPVPVDLDNSALVLSYLASSDEIVDAVASRVGGLADGETITATRRSTPPAGDERFAGRLILPVIEIAATAQSADRAERLADEATGVFMNTVVARQDEAAIPPDIRLVLQELNKAKADEGVGSNPAIPVVVVAFGVFLLFVALALLVESIRERRQARDGGDGDRPRGGRGGGGRGRRAWDGESTEDRLRPYDDFDTDEEISRGDLEDPFEVSEPDATPVR</sequence>
<keyword evidence="2" id="KW-1133">Transmembrane helix</keyword>
<protein>
    <recommendedName>
        <fullName evidence="5">Capsular polysaccharide biosynthesis protein</fullName>
    </recommendedName>
</protein>
<dbReference type="AlphaFoldDB" id="A0A4P6FFL5"/>
<proteinExistence type="predicted"/>
<dbReference type="OrthoDB" id="5005773at2"/>
<dbReference type="EMBL" id="CP035491">
    <property type="protein sequence ID" value="QAY74686.1"/>
    <property type="molecule type" value="Genomic_DNA"/>
</dbReference>
<keyword evidence="2" id="KW-0472">Membrane</keyword>
<keyword evidence="2" id="KW-0812">Transmembrane</keyword>
<dbReference type="RefSeq" id="WP_129192230.1">
    <property type="nucleotide sequence ID" value="NZ_CP035491.1"/>
</dbReference>
<accession>A0A4P6FFL5</accession>
<feature type="compositionally biased region" description="Basic and acidic residues" evidence="1">
    <location>
        <begin position="249"/>
        <end position="261"/>
    </location>
</feature>
<keyword evidence="4" id="KW-1185">Reference proteome</keyword>
<dbReference type="KEGG" id="agf:ET445_16445"/>
<evidence type="ECO:0000256" key="1">
    <source>
        <dbReference type="SAM" id="MobiDB-lite"/>
    </source>
</evidence>
<feature type="compositionally biased region" description="Basic and acidic residues" evidence="1">
    <location>
        <begin position="272"/>
        <end position="287"/>
    </location>
</feature>
<dbReference type="Proteomes" id="UP000291259">
    <property type="component" value="Chromosome"/>
</dbReference>